<comment type="similarity">
    <text evidence="2">Belongs to the mitochondrion-specific ribosomal protein mL49 family.</text>
</comment>
<name>A0A9P8W8Y1_9HYPO</name>
<dbReference type="PANTHER" id="PTHR13477:SF0">
    <property type="entry name" value="LARGE RIBOSOMAL SUBUNIT PROTEIN ML49"/>
    <property type="match status" value="1"/>
</dbReference>
<dbReference type="EMBL" id="JAGPYM010000008">
    <property type="protein sequence ID" value="KAH6891315.1"/>
    <property type="molecule type" value="Genomic_DNA"/>
</dbReference>
<evidence type="ECO:0000256" key="4">
    <source>
        <dbReference type="ARBA" id="ARBA00023128"/>
    </source>
</evidence>
<proteinExistence type="inferred from homology"/>
<evidence type="ECO:0000256" key="1">
    <source>
        <dbReference type="ARBA" id="ARBA00004173"/>
    </source>
</evidence>
<keyword evidence="8" id="KW-1185">Reference proteome</keyword>
<evidence type="ECO:0000256" key="3">
    <source>
        <dbReference type="ARBA" id="ARBA00022980"/>
    </source>
</evidence>
<dbReference type="Gene3D" id="3.30.780.10">
    <property type="entry name" value="SUI1-like domain"/>
    <property type="match status" value="1"/>
</dbReference>
<gene>
    <name evidence="7" type="ORF">B0T10DRAFT_484982</name>
</gene>
<dbReference type="PANTHER" id="PTHR13477">
    <property type="entry name" value="MITOCHONDRIAL 39S RIBOSOMAL PROTEIN L49"/>
    <property type="match status" value="1"/>
</dbReference>
<dbReference type="AlphaFoldDB" id="A0A9P8W8Y1"/>
<evidence type="ECO:0000256" key="5">
    <source>
        <dbReference type="ARBA" id="ARBA00023274"/>
    </source>
</evidence>
<dbReference type="GO" id="GO:0003735">
    <property type="term" value="F:structural constituent of ribosome"/>
    <property type="evidence" value="ECO:0007669"/>
    <property type="project" value="InterPro"/>
</dbReference>
<keyword evidence="3" id="KW-0689">Ribosomal protein</keyword>
<dbReference type="OrthoDB" id="19439at2759"/>
<dbReference type="GO" id="GO:0006412">
    <property type="term" value="P:translation"/>
    <property type="evidence" value="ECO:0007669"/>
    <property type="project" value="InterPro"/>
</dbReference>
<organism evidence="7 8">
    <name type="scientific">Thelonectria olida</name>
    <dbReference type="NCBI Taxonomy" id="1576542"/>
    <lineage>
        <taxon>Eukaryota</taxon>
        <taxon>Fungi</taxon>
        <taxon>Dikarya</taxon>
        <taxon>Ascomycota</taxon>
        <taxon>Pezizomycotina</taxon>
        <taxon>Sordariomycetes</taxon>
        <taxon>Hypocreomycetidae</taxon>
        <taxon>Hypocreales</taxon>
        <taxon>Nectriaceae</taxon>
        <taxon>Thelonectria</taxon>
    </lineage>
</organism>
<dbReference type="Pfam" id="PF05046">
    <property type="entry name" value="Img2"/>
    <property type="match status" value="1"/>
</dbReference>
<comment type="subcellular location">
    <subcellularLocation>
        <location evidence="1">Mitochondrion</location>
    </subcellularLocation>
</comment>
<dbReference type="Proteomes" id="UP000777438">
    <property type="component" value="Unassembled WGS sequence"/>
</dbReference>
<comment type="caution">
    <text evidence="7">The sequence shown here is derived from an EMBL/GenBank/DDBJ whole genome shotgun (WGS) entry which is preliminary data.</text>
</comment>
<reference evidence="7 8" key="1">
    <citation type="journal article" date="2021" name="Nat. Commun.">
        <title>Genetic determinants of endophytism in the Arabidopsis root mycobiome.</title>
        <authorList>
            <person name="Mesny F."/>
            <person name="Miyauchi S."/>
            <person name="Thiergart T."/>
            <person name="Pickel B."/>
            <person name="Atanasova L."/>
            <person name="Karlsson M."/>
            <person name="Huettel B."/>
            <person name="Barry K.W."/>
            <person name="Haridas S."/>
            <person name="Chen C."/>
            <person name="Bauer D."/>
            <person name="Andreopoulos W."/>
            <person name="Pangilinan J."/>
            <person name="LaButti K."/>
            <person name="Riley R."/>
            <person name="Lipzen A."/>
            <person name="Clum A."/>
            <person name="Drula E."/>
            <person name="Henrissat B."/>
            <person name="Kohler A."/>
            <person name="Grigoriev I.V."/>
            <person name="Martin F.M."/>
            <person name="Hacquard S."/>
        </authorList>
    </citation>
    <scope>NUCLEOTIDE SEQUENCE [LARGE SCALE GENOMIC DNA]</scope>
    <source>
        <strain evidence="7 8">MPI-CAGE-CH-0241</strain>
    </source>
</reference>
<keyword evidence="4" id="KW-0496">Mitochondrion</keyword>
<protein>
    <recommendedName>
        <fullName evidence="6">Large ribosomal subunit protein mL49</fullName>
    </recommendedName>
</protein>
<evidence type="ECO:0000256" key="2">
    <source>
        <dbReference type="ARBA" id="ARBA00005677"/>
    </source>
</evidence>
<evidence type="ECO:0000256" key="6">
    <source>
        <dbReference type="ARBA" id="ARBA00035191"/>
    </source>
</evidence>
<dbReference type="GO" id="GO:0005762">
    <property type="term" value="C:mitochondrial large ribosomal subunit"/>
    <property type="evidence" value="ECO:0007669"/>
    <property type="project" value="TreeGrafter"/>
</dbReference>
<evidence type="ECO:0000313" key="7">
    <source>
        <dbReference type="EMBL" id="KAH6891315.1"/>
    </source>
</evidence>
<accession>A0A9P8W8Y1</accession>
<keyword evidence="5" id="KW-0687">Ribonucleoprotein</keyword>
<evidence type="ECO:0000313" key="8">
    <source>
        <dbReference type="Proteomes" id="UP000777438"/>
    </source>
</evidence>
<dbReference type="InterPro" id="IPR007740">
    <property type="entry name" value="Ribosomal_mL49"/>
</dbReference>
<sequence>MRFLVARALSQGRQSILQSPVLKTPFLQRCSFLPTIQTASATFRAQAGFKPNPSEVPINPNSKNKIPEKKRILKRSFDPLPTRTEEQLIASLPYIVRRTPYAQVPIYRKFMSGGNRCIIILKKIDGDRRKLVEDLTGALSLDRKDIRLNPTTQHIEIKGNHLDKALEWLLRTGF</sequence>